<feature type="domain" description="Methyltransferase type 11" evidence="3">
    <location>
        <begin position="247"/>
        <end position="337"/>
    </location>
</feature>
<gene>
    <name evidence="4" type="ORF">GCM10009606_25820</name>
</gene>
<feature type="domain" description="Bacterial sugar transferase" evidence="2">
    <location>
        <begin position="1"/>
        <end position="190"/>
    </location>
</feature>
<dbReference type="Gene3D" id="3.40.50.150">
    <property type="entry name" value="Vaccinia Virus protein VP39"/>
    <property type="match status" value="1"/>
</dbReference>
<name>A0ABP4F2J1_9ACTN</name>
<dbReference type="InterPro" id="IPR003362">
    <property type="entry name" value="Bact_transf"/>
</dbReference>
<evidence type="ECO:0000259" key="2">
    <source>
        <dbReference type="Pfam" id="PF02397"/>
    </source>
</evidence>
<organism evidence="4 5">
    <name type="scientific">Nocardioides aquiterrae</name>
    <dbReference type="NCBI Taxonomy" id="203799"/>
    <lineage>
        <taxon>Bacteria</taxon>
        <taxon>Bacillati</taxon>
        <taxon>Actinomycetota</taxon>
        <taxon>Actinomycetes</taxon>
        <taxon>Propionibacteriales</taxon>
        <taxon>Nocardioidaceae</taxon>
        <taxon>Nocardioides</taxon>
    </lineage>
</organism>
<dbReference type="EMBL" id="BAAAJE010000012">
    <property type="protein sequence ID" value="GAA1145568.1"/>
    <property type="molecule type" value="Genomic_DNA"/>
</dbReference>
<evidence type="ECO:0000313" key="5">
    <source>
        <dbReference type="Proteomes" id="UP001499979"/>
    </source>
</evidence>
<dbReference type="PANTHER" id="PTHR30576">
    <property type="entry name" value="COLANIC BIOSYNTHESIS UDP-GLUCOSE LIPID CARRIER TRANSFERASE"/>
    <property type="match status" value="1"/>
</dbReference>
<dbReference type="Pfam" id="PF08241">
    <property type="entry name" value="Methyltransf_11"/>
    <property type="match status" value="1"/>
</dbReference>
<sequence length="462" mass="51308">MDLVIAVPLAAVLSPFAVAVGLAIKRQDKGPALYPAKRVGAEGVEFTMYKFRTMVTDADAIGGASTSARDPRITPVGHFLRRWKLDELPQLINVIRGDMSLVGPRPTLDWDVARYSEGERRLLSVKPGITDWASIRFRDEGEILKDEVDPDEAYDRLIRPEKIRLSLMYVDHASLRQDASILVATAKALFGHEPVHGRPGFDDDRAKREFFKITEDWSTKADQQQWELARQRYSLAAALGRGKVLAEVGCGTGYGLAQVARFTKSAVGIDIDEWNLAIARERAPECDFLLGDAEAMPFRDAELDCLVGLEMLYYLPHPEVFIAEAARTLRPGGHLLVSMPSPERTAFKASPFSTRYLTAAELNELLDQEGFDVEAYGSCPVGGSSPAKELVRRALVRMHLIPRTIEGRAKLKAVVFRNMRTLESIEVDPERAFDGLSRLDHLSAAHSYAITVMVGTRRSSSR</sequence>
<accession>A0ABP4F2J1</accession>
<dbReference type="Pfam" id="PF02397">
    <property type="entry name" value="Bac_transf"/>
    <property type="match status" value="1"/>
</dbReference>
<dbReference type="PANTHER" id="PTHR30576:SF20">
    <property type="entry name" value="QUINOVOSAMINEPHOSPHOTRANSFERAE-RELATED"/>
    <property type="match status" value="1"/>
</dbReference>
<comment type="similarity">
    <text evidence="1">Belongs to the bacterial sugar transferase family.</text>
</comment>
<keyword evidence="5" id="KW-1185">Reference proteome</keyword>
<evidence type="ECO:0000259" key="3">
    <source>
        <dbReference type="Pfam" id="PF08241"/>
    </source>
</evidence>
<reference evidence="5" key="1">
    <citation type="journal article" date="2019" name="Int. J. Syst. Evol. Microbiol.">
        <title>The Global Catalogue of Microorganisms (GCM) 10K type strain sequencing project: providing services to taxonomists for standard genome sequencing and annotation.</title>
        <authorList>
            <consortium name="The Broad Institute Genomics Platform"/>
            <consortium name="The Broad Institute Genome Sequencing Center for Infectious Disease"/>
            <person name="Wu L."/>
            <person name="Ma J."/>
        </authorList>
    </citation>
    <scope>NUCLEOTIDE SEQUENCE [LARGE SCALE GENOMIC DNA]</scope>
    <source>
        <strain evidence="5">JCM 11813</strain>
    </source>
</reference>
<proteinExistence type="inferred from homology"/>
<dbReference type="CDD" id="cd02440">
    <property type="entry name" value="AdoMet_MTases"/>
    <property type="match status" value="1"/>
</dbReference>
<dbReference type="SUPFAM" id="SSF53335">
    <property type="entry name" value="S-adenosyl-L-methionine-dependent methyltransferases"/>
    <property type="match status" value="1"/>
</dbReference>
<protein>
    <recommendedName>
        <fullName evidence="6">Methyltransferase domain-containing protein</fullName>
    </recommendedName>
</protein>
<dbReference type="Proteomes" id="UP001499979">
    <property type="component" value="Unassembled WGS sequence"/>
</dbReference>
<dbReference type="InterPro" id="IPR029063">
    <property type="entry name" value="SAM-dependent_MTases_sf"/>
</dbReference>
<dbReference type="InterPro" id="IPR013216">
    <property type="entry name" value="Methyltransf_11"/>
</dbReference>
<evidence type="ECO:0008006" key="6">
    <source>
        <dbReference type="Google" id="ProtNLM"/>
    </source>
</evidence>
<evidence type="ECO:0000313" key="4">
    <source>
        <dbReference type="EMBL" id="GAA1145568.1"/>
    </source>
</evidence>
<comment type="caution">
    <text evidence="4">The sequence shown here is derived from an EMBL/GenBank/DDBJ whole genome shotgun (WGS) entry which is preliminary data.</text>
</comment>
<evidence type="ECO:0000256" key="1">
    <source>
        <dbReference type="ARBA" id="ARBA00006464"/>
    </source>
</evidence>